<keyword evidence="4" id="KW-0874">Quinone</keyword>
<keyword evidence="8" id="KW-1015">Disulfide bond</keyword>
<proteinExistence type="inferred from homology"/>
<evidence type="ECO:0000256" key="7">
    <source>
        <dbReference type="ARBA" id="ARBA00023136"/>
    </source>
</evidence>
<evidence type="ECO:0000256" key="6">
    <source>
        <dbReference type="ARBA" id="ARBA00023002"/>
    </source>
</evidence>
<evidence type="ECO:0000256" key="3">
    <source>
        <dbReference type="ARBA" id="ARBA00022692"/>
    </source>
</evidence>
<evidence type="ECO:0000313" key="13">
    <source>
        <dbReference type="Proteomes" id="UP000183530"/>
    </source>
</evidence>
<accession>A0A1L2ZKQ8</accession>
<evidence type="ECO:0000259" key="11">
    <source>
        <dbReference type="SMART" id="SM00756"/>
    </source>
</evidence>
<sequence>MNRPADPTPLSAADTYQDRDDDDAALSAAYPALPAWASSRGFGWIVALTGLVAFIASFILVLERFALYKDPGHVTSCDINPWISCGTVMRSWQAALFGFPNPIIGIIGFAVVITIGVSLLSGARFPRWYWIGFQTGITLAFAFCVWLWSQAVYDINALCIYCMIVWAMMIILFITTFSRNILTDVIPSSDGLKRFVASWNWMFVSLLVIAVSASIFFRFMNAFFPAS</sequence>
<keyword evidence="9" id="KW-0676">Redox-active center</keyword>
<dbReference type="OrthoDB" id="9783799at2"/>
<evidence type="ECO:0000256" key="1">
    <source>
        <dbReference type="ARBA" id="ARBA00004141"/>
    </source>
</evidence>
<organism evidence="12 13">
    <name type="scientific">Neomicrococcus aestuarii</name>
    <dbReference type="NCBI Taxonomy" id="556325"/>
    <lineage>
        <taxon>Bacteria</taxon>
        <taxon>Bacillati</taxon>
        <taxon>Actinomycetota</taxon>
        <taxon>Actinomycetes</taxon>
        <taxon>Micrococcales</taxon>
        <taxon>Micrococcaceae</taxon>
        <taxon>Neomicrococcus</taxon>
    </lineage>
</organism>
<dbReference type="AlphaFoldDB" id="A0A1L2ZKQ8"/>
<evidence type="ECO:0000256" key="4">
    <source>
        <dbReference type="ARBA" id="ARBA00022719"/>
    </source>
</evidence>
<dbReference type="GO" id="GO:0016491">
    <property type="term" value="F:oxidoreductase activity"/>
    <property type="evidence" value="ECO:0007669"/>
    <property type="project" value="UniProtKB-KW"/>
</dbReference>
<evidence type="ECO:0000256" key="8">
    <source>
        <dbReference type="ARBA" id="ARBA00023157"/>
    </source>
</evidence>
<dbReference type="InterPro" id="IPR038354">
    <property type="entry name" value="VKOR_sf"/>
</dbReference>
<keyword evidence="6" id="KW-0560">Oxidoreductase</keyword>
<feature type="transmembrane region" description="Helical" evidence="10">
    <location>
        <begin position="198"/>
        <end position="217"/>
    </location>
</feature>
<keyword evidence="13" id="KW-1185">Reference proteome</keyword>
<dbReference type="InterPro" id="IPR041714">
    <property type="entry name" value="VKOR_Actinobacteria"/>
</dbReference>
<dbReference type="Gene3D" id="1.20.1440.130">
    <property type="entry name" value="VKOR domain"/>
    <property type="match status" value="1"/>
</dbReference>
<dbReference type="Proteomes" id="UP000183530">
    <property type="component" value="Chromosome"/>
</dbReference>
<evidence type="ECO:0000313" key="12">
    <source>
        <dbReference type="EMBL" id="APF40005.1"/>
    </source>
</evidence>
<keyword evidence="5 10" id="KW-1133">Transmembrane helix</keyword>
<feature type="transmembrane region" description="Helical" evidence="10">
    <location>
        <begin position="99"/>
        <end position="122"/>
    </location>
</feature>
<dbReference type="CDD" id="cd12922">
    <property type="entry name" value="VKOR_5"/>
    <property type="match status" value="1"/>
</dbReference>
<dbReference type="Pfam" id="PF07884">
    <property type="entry name" value="VKOR"/>
    <property type="match status" value="1"/>
</dbReference>
<evidence type="ECO:0000256" key="5">
    <source>
        <dbReference type="ARBA" id="ARBA00022989"/>
    </source>
</evidence>
<dbReference type="RefSeq" id="WP_071893482.1">
    <property type="nucleotide sequence ID" value="NZ_CP018135.1"/>
</dbReference>
<evidence type="ECO:0000256" key="10">
    <source>
        <dbReference type="SAM" id="Phobius"/>
    </source>
</evidence>
<evidence type="ECO:0000256" key="2">
    <source>
        <dbReference type="ARBA" id="ARBA00006214"/>
    </source>
</evidence>
<feature type="transmembrane region" description="Helical" evidence="10">
    <location>
        <begin position="155"/>
        <end position="178"/>
    </location>
</feature>
<comment type="similarity">
    <text evidence="2">Belongs to the VKOR family.</text>
</comment>
<feature type="transmembrane region" description="Helical" evidence="10">
    <location>
        <begin position="41"/>
        <end position="62"/>
    </location>
</feature>
<name>A0A1L2ZKQ8_9MICC</name>
<dbReference type="KEGG" id="nae:BHE16_02080"/>
<dbReference type="SMART" id="SM00756">
    <property type="entry name" value="VKc"/>
    <property type="match status" value="1"/>
</dbReference>
<dbReference type="EMBL" id="CP018135">
    <property type="protein sequence ID" value="APF40005.1"/>
    <property type="molecule type" value="Genomic_DNA"/>
</dbReference>
<comment type="subcellular location">
    <subcellularLocation>
        <location evidence="1">Membrane</location>
        <topology evidence="1">Multi-pass membrane protein</topology>
    </subcellularLocation>
</comment>
<dbReference type="GO" id="GO:0016020">
    <property type="term" value="C:membrane"/>
    <property type="evidence" value="ECO:0007669"/>
    <property type="project" value="UniProtKB-SubCell"/>
</dbReference>
<feature type="domain" description="Vitamin K epoxide reductase" evidence="11">
    <location>
        <begin position="39"/>
        <end position="180"/>
    </location>
</feature>
<dbReference type="STRING" id="556325.BHE16_02080"/>
<dbReference type="GO" id="GO:0048038">
    <property type="term" value="F:quinone binding"/>
    <property type="evidence" value="ECO:0007669"/>
    <property type="project" value="UniProtKB-KW"/>
</dbReference>
<feature type="transmembrane region" description="Helical" evidence="10">
    <location>
        <begin position="128"/>
        <end position="148"/>
    </location>
</feature>
<evidence type="ECO:0000256" key="9">
    <source>
        <dbReference type="ARBA" id="ARBA00023284"/>
    </source>
</evidence>
<keyword evidence="3 10" id="KW-0812">Transmembrane</keyword>
<protein>
    <recommendedName>
        <fullName evidence="11">Vitamin K epoxide reductase domain-containing protein</fullName>
    </recommendedName>
</protein>
<dbReference type="InterPro" id="IPR012932">
    <property type="entry name" value="VKOR"/>
</dbReference>
<keyword evidence="7 10" id="KW-0472">Membrane</keyword>
<gene>
    <name evidence="12" type="ORF">BHE16_02080</name>
</gene>
<reference evidence="12 13" key="1">
    <citation type="submission" date="2016-11" db="EMBL/GenBank/DDBJ databases">
        <title>Genome sequencing of Zhihengliuella aestuarii B18 antagonistic to Plasmodiophora brassicae.</title>
        <authorList>
            <person name="Luo Y."/>
        </authorList>
    </citation>
    <scope>NUCLEOTIDE SEQUENCE [LARGE SCALE GENOMIC DNA]</scope>
    <source>
        <strain evidence="12 13">B18</strain>
    </source>
</reference>